<keyword evidence="2" id="KW-1185">Reference proteome</keyword>
<name>A0A6M5YM05_9BACT</name>
<proteinExistence type="predicted"/>
<evidence type="ECO:0000313" key="1">
    <source>
        <dbReference type="EMBL" id="QJW94281.1"/>
    </source>
</evidence>
<organism evidence="1 2">
    <name type="scientific">Frigoriglobus tundricola</name>
    <dbReference type="NCBI Taxonomy" id="2774151"/>
    <lineage>
        <taxon>Bacteria</taxon>
        <taxon>Pseudomonadati</taxon>
        <taxon>Planctomycetota</taxon>
        <taxon>Planctomycetia</taxon>
        <taxon>Gemmatales</taxon>
        <taxon>Gemmataceae</taxon>
        <taxon>Frigoriglobus</taxon>
    </lineage>
</organism>
<reference evidence="2" key="1">
    <citation type="submission" date="2020-05" db="EMBL/GenBank/DDBJ databases">
        <title>Frigoriglobus tundricola gen. nov., sp. nov., a psychrotolerant cellulolytic planctomycete of the family Gemmataceae with two divergent copies of 16S rRNA gene.</title>
        <authorList>
            <person name="Kulichevskaya I.S."/>
            <person name="Ivanova A.A."/>
            <person name="Naumoff D.G."/>
            <person name="Beletsky A.V."/>
            <person name="Rijpstra W.I.C."/>
            <person name="Sinninghe Damste J.S."/>
            <person name="Mardanov A.V."/>
            <person name="Ravin N.V."/>
            <person name="Dedysh S.N."/>
        </authorList>
    </citation>
    <scope>NUCLEOTIDE SEQUENCE [LARGE SCALE GENOMIC DNA]</scope>
    <source>
        <strain evidence="2">PL17</strain>
    </source>
</reference>
<evidence type="ECO:0000313" key="2">
    <source>
        <dbReference type="Proteomes" id="UP000503447"/>
    </source>
</evidence>
<dbReference type="Proteomes" id="UP000503447">
    <property type="component" value="Chromosome"/>
</dbReference>
<dbReference type="KEGG" id="ftj:FTUN_1801"/>
<accession>A0A6M5YM05</accession>
<sequence>MGKLAAFLEKEANRIRAERATKEPETAREWCEAVNQMMELMEGWIRESDPSGLLPIHCYTFGQIERKIGYYETRALRIATGYRECTITPRARWVLGAAAIPGETLADIEGTIEMQHGPFTHYSIHRIMRNGSYQWLMQNEYKIEKRRPWDSYPFTREAFEEAMINILE</sequence>
<gene>
    <name evidence="1" type="ORF">FTUN_1801</name>
</gene>
<protein>
    <submittedName>
        <fullName evidence="1">Uncharacterized protein</fullName>
    </submittedName>
</protein>
<dbReference type="RefSeq" id="WP_171470312.1">
    <property type="nucleotide sequence ID" value="NZ_CP053452.2"/>
</dbReference>
<dbReference type="EMBL" id="CP053452">
    <property type="protein sequence ID" value="QJW94281.1"/>
    <property type="molecule type" value="Genomic_DNA"/>
</dbReference>
<dbReference type="AlphaFoldDB" id="A0A6M5YM05"/>